<protein>
    <submittedName>
        <fullName evidence="1">Putative secreted protein</fullName>
    </submittedName>
</protein>
<sequence length="90" mass="10064">MMQFYHSHRRVWKGSPHGGATVCVCTATCHTACTQPATSRSRFTFRGFFNAMENVRQIAFALPDGGHQPLSCHSRTSYLSDKISVPVSFR</sequence>
<proteinExistence type="predicted"/>
<dbReference type="EMBL" id="GGFJ01012970">
    <property type="protein sequence ID" value="MBW62111.1"/>
    <property type="molecule type" value="Transcribed_RNA"/>
</dbReference>
<accession>A0A2M4CAE1</accession>
<name>A0A2M4CAE1_9DIPT</name>
<dbReference type="AlphaFoldDB" id="A0A2M4CAE1"/>
<evidence type="ECO:0000313" key="1">
    <source>
        <dbReference type="EMBL" id="MBW62111.1"/>
    </source>
</evidence>
<organism evidence="1">
    <name type="scientific">Anopheles marajoara</name>
    <dbReference type="NCBI Taxonomy" id="58244"/>
    <lineage>
        <taxon>Eukaryota</taxon>
        <taxon>Metazoa</taxon>
        <taxon>Ecdysozoa</taxon>
        <taxon>Arthropoda</taxon>
        <taxon>Hexapoda</taxon>
        <taxon>Insecta</taxon>
        <taxon>Pterygota</taxon>
        <taxon>Neoptera</taxon>
        <taxon>Endopterygota</taxon>
        <taxon>Diptera</taxon>
        <taxon>Nematocera</taxon>
        <taxon>Culicoidea</taxon>
        <taxon>Culicidae</taxon>
        <taxon>Anophelinae</taxon>
        <taxon>Anopheles</taxon>
    </lineage>
</organism>
<reference evidence="1" key="1">
    <citation type="submission" date="2018-01" db="EMBL/GenBank/DDBJ databases">
        <title>An insight into the sialome of Amazonian anophelines.</title>
        <authorList>
            <person name="Ribeiro J.M."/>
            <person name="Scarpassa V."/>
            <person name="Calvo E."/>
        </authorList>
    </citation>
    <scope>NUCLEOTIDE SEQUENCE</scope>
    <source>
        <tissue evidence="1">Salivary glands</tissue>
    </source>
</reference>